<dbReference type="InterPro" id="IPR006224">
    <property type="entry name" value="PsdUridine_synth_RluA-like_CS"/>
</dbReference>
<evidence type="ECO:0000256" key="3">
    <source>
        <dbReference type="ARBA" id="ARBA00023235"/>
    </source>
</evidence>
<evidence type="ECO:0000256" key="2">
    <source>
        <dbReference type="ARBA" id="ARBA00022884"/>
    </source>
</evidence>
<dbReference type="GO" id="GO:0003723">
    <property type="term" value="F:RNA binding"/>
    <property type="evidence" value="ECO:0007669"/>
    <property type="project" value="UniProtKB-KW"/>
</dbReference>
<dbReference type="NCBIfam" id="NF008385">
    <property type="entry name" value="PRK11180.1"/>
    <property type="match status" value="1"/>
</dbReference>
<dbReference type="PROSITE" id="PS50889">
    <property type="entry name" value="S4"/>
    <property type="match status" value="1"/>
</dbReference>
<evidence type="ECO:0000313" key="12">
    <source>
        <dbReference type="Proteomes" id="UP000663444"/>
    </source>
</evidence>
<evidence type="ECO:0000256" key="8">
    <source>
        <dbReference type="RuleBase" id="RU362028"/>
    </source>
</evidence>
<dbReference type="Proteomes" id="UP000663444">
    <property type="component" value="Chromosome"/>
</dbReference>
<keyword evidence="2 7" id="KW-0694">RNA-binding</keyword>
<dbReference type="CDD" id="cd00165">
    <property type="entry name" value="S4"/>
    <property type="match status" value="1"/>
</dbReference>
<dbReference type="Gene3D" id="3.10.290.10">
    <property type="entry name" value="RNA-binding S4 domain"/>
    <property type="match status" value="1"/>
</dbReference>
<dbReference type="SMART" id="SM00363">
    <property type="entry name" value="S4"/>
    <property type="match status" value="1"/>
</dbReference>
<dbReference type="KEGG" id="ares:IWH25_12525"/>
<evidence type="ECO:0000256" key="5">
    <source>
        <dbReference type="ARBA" id="ARBA00056072"/>
    </source>
</evidence>
<dbReference type="InterPro" id="IPR020103">
    <property type="entry name" value="PsdUridine_synth_cat_dom_sf"/>
</dbReference>
<comment type="catalytic activity">
    <reaction evidence="8">
        <text>a uridine in RNA = a pseudouridine in RNA</text>
        <dbReference type="Rhea" id="RHEA:48348"/>
        <dbReference type="Rhea" id="RHEA-COMP:12068"/>
        <dbReference type="Rhea" id="RHEA-COMP:12069"/>
        <dbReference type="ChEBI" id="CHEBI:65314"/>
        <dbReference type="ChEBI" id="CHEBI:65315"/>
    </reaction>
</comment>
<comment type="similarity">
    <text evidence="1 8">Belongs to the pseudouridine synthase RluA family.</text>
</comment>
<feature type="compositionally biased region" description="Basic and acidic residues" evidence="9">
    <location>
        <begin position="7"/>
        <end position="20"/>
    </location>
</feature>
<evidence type="ECO:0000256" key="9">
    <source>
        <dbReference type="SAM" id="MobiDB-lite"/>
    </source>
</evidence>
<dbReference type="GO" id="GO:0160140">
    <property type="term" value="F:23S rRNA pseudouridine(1911/1915/1917) synthase activity"/>
    <property type="evidence" value="ECO:0007669"/>
    <property type="project" value="UniProtKB-EC"/>
</dbReference>
<dbReference type="AlphaFoldDB" id="A0A974SST8"/>
<evidence type="ECO:0000256" key="6">
    <source>
        <dbReference type="PIRSR" id="PIRSR606225-1"/>
    </source>
</evidence>
<comment type="catalytic activity">
    <reaction evidence="4">
        <text>uridine(1911/1915/1917) in 23S rRNA = pseudouridine(1911/1915/1917) in 23S rRNA</text>
        <dbReference type="Rhea" id="RHEA:42524"/>
        <dbReference type="Rhea" id="RHEA-COMP:10097"/>
        <dbReference type="Rhea" id="RHEA-COMP:10098"/>
        <dbReference type="ChEBI" id="CHEBI:65314"/>
        <dbReference type="ChEBI" id="CHEBI:65315"/>
        <dbReference type="EC" id="5.4.99.23"/>
    </reaction>
</comment>
<evidence type="ECO:0000256" key="7">
    <source>
        <dbReference type="PROSITE-ProRule" id="PRU00182"/>
    </source>
</evidence>
<dbReference type="InterPro" id="IPR050188">
    <property type="entry name" value="RluA_PseudoU_synthase"/>
</dbReference>
<dbReference type="InterPro" id="IPR006145">
    <property type="entry name" value="PsdUridine_synth_RsuA/RluA"/>
</dbReference>
<dbReference type="Pfam" id="PF00849">
    <property type="entry name" value="PseudoU_synth_2"/>
    <property type="match status" value="1"/>
</dbReference>
<protein>
    <recommendedName>
        <fullName evidence="8">Pseudouridine synthase</fullName>
        <ecNumber evidence="8">5.4.99.-</ecNumber>
    </recommendedName>
</protein>
<dbReference type="InterPro" id="IPR002942">
    <property type="entry name" value="S4_RNA-bd"/>
</dbReference>
<dbReference type="EC" id="5.4.99.-" evidence="8"/>
<dbReference type="NCBIfam" id="TIGR00005">
    <property type="entry name" value="rluA_subfam"/>
    <property type="match status" value="1"/>
</dbReference>
<keyword evidence="3 8" id="KW-0413">Isomerase</keyword>
<accession>A0A974SST8</accession>
<evidence type="ECO:0000259" key="10">
    <source>
        <dbReference type="SMART" id="SM00363"/>
    </source>
</evidence>
<dbReference type="SUPFAM" id="SSF55174">
    <property type="entry name" value="Alpha-L RNA-binding motif"/>
    <property type="match status" value="1"/>
</dbReference>
<feature type="active site" evidence="6">
    <location>
        <position position="173"/>
    </location>
</feature>
<evidence type="ECO:0000256" key="4">
    <source>
        <dbReference type="ARBA" id="ARBA00036882"/>
    </source>
</evidence>
<evidence type="ECO:0000256" key="1">
    <source>
        <dbReference type="ARBA" id="ARBA00010876"/>
    </source>
</evidence>
<dbReference type="Pfam" id="PF01479">
    <property type="entry name" value="S4"/>
    <property type="match status" value="1"/>
</dbReference>
<reference evidence="11" key="1">
    <citation type="submission" date="2020-11" db="EMBL/GenBank/DDBJ databases">
        <title>Azospira restricta DSM 18626 genome sequence.</title>
        <authorList>
            <person name="Moe W.M."/>
        </authorList>
    </citation>
    <scope>NUCLEOTIDE SEQUENCE</scope>
    <source>
        <strain evidence="11">DSM 18626</strain>
    </source>
</reference>
<dbReference type="SUPFAM" id="SSF55120">
    <property type="entry name" value="Pseudouridine synthase"/>
    <property type="match status" value="1"/>
</dbReference>
<evidence type="ECO:0000313" key="11">
    <source>
        <dbReference type="EMBL" id="QRJ65732.1"/>
    </source>
</evidence>
<proteinExistence type="inferred from homology"/>
<dbReference type="FunFam" id="3.30.2350.10:FF:000006">
    <property type="entry name" value="Pseudouridine synthase"/>
    <property type="match status" value="1"/>
</dbReference>
<dbReference type="InterPro" id="IPR006225">
    <property type="entry name" value="PsdUridine_synth_RluC/D"/>
</dbReference>
<feature type="domain" description="RNA-binding S4" evidence="10">
    <location>
        <begin position="51"/>
        <end position="117"/>
    </location>
</feature>
<comment type="function">
    <text evidence="5">Responsible for synthesis of pseudouridine from uracil at positions 1911, 1915 and 1917 in 23S ribosomal RNA.</text>
</comment>
<dbReference type="EMBL" id="CP064781">
    <property type="protein sequence ID" value="QRJ65732.1"/>
    <property type="molecule type" value="Genomic_DNA"/>
</dbReference>
<keyword evidence="12" id="KW-1185">Reference proteome</keyword>
<dbReference type="PROSITE" id="PS01129">
    <property type="entry name" value="PSI_RLU"/>
    <property type="match status" value="1"/>
</dbReference>
<dbReference type="Gene3D" id="3.30.2350.10">
    <property type="entry name" value="Pseudouridine synthase"/>
    <property type="match status" value="1"/>
</dbReference>
<sequence length="373" mass="40749">MKIPQNDSKKEARSDRRASGQKDSGATPATPGRADDSTALALTAPADCGGVRLDHVLAGLLPQHSRNRLQGWIRDGRVQVDGKPVNEPKHKLRGGEAIRVEEAVDPQAAAATAEDIPLAIVYEDEALIVIDKPAGLVVHPAAGNWSGTLMNALLHHAPQLANVPRAGIVHRLDKDTSGLLVVAKTLAAQTDLVRQLQARSVKRDYQALARGVVERGGTVDAPIGRHPMQRTKMAVVIGGKPARTHYRVVEAFASCTLIECSLETGRTHQIRVHLEHIGHPLVGDPVYGRRLNRVPRGPAFGRQFLHARKLGLVHPETGKHMVWKSPLPEDMEELLEKLRLDAFLEAEAAIDDEDFDDEHEVEIIYEYGDGDDD</sequence>
<dbReference type="GO" id="GO:0000455">
    <property type="term" value="P:enzyme-directed rRNA pseudouridine synthesis"/>
    <property type="evidence" value="ECO:0007669"/>
    <property type="project" value="TreeGrafter"/>
</dbReference>
<name>A0A974SST8_9RHOO</name>
<dbReference type="CDD" id="cd02869">
    <property type="entry name" value="PseudoU_synth_RluA_like"/>
    <property type="match status" value="1"/>
</dbReference>
<gene>
    <name evidence="11" type="primary">rluD</name>
    <name evidence="11" type="ORF">IWH25_12525</name>
</gene>
<dbReference type="PANTHER" id="PTHR21600:SF44">
    <property type="entry name" value="RIBOSOMAL LARGE SUBUNIT PSEUDOURIDINE SYNTHASE D"/>
    <property type="match status" value="1"/>
</dbReference>
<feature type="region of interest" description="Disordered" evidence="9">
    <location>
        <begin position="1"/>
        <end position="36"/>
    </location>
</feature>
<organism evidence="11 12">
    <name type="scientific">Azospira restricta</name>
    <dbReference type="NCBI Taxonomy" id="404405"/>
    <lineage>
        <taxon>Bacteria</taxon>
        <taxon>Pseudomonadati</taxon>
        <taxon>Pseudomonadota</taxon>
        <taxon>Betaproteobacteria</taxon>
        <taxon>Rhodocyclales</taxon>
        <taxon>Rhodocyclaceae</taxon>
        <taxon>Azospira</taxon>
    </lineage>
</organism>
<dbReference type="InterPro" id="IPR036986">
    <property type="entry name" value="S4_RNA-bd_sf"/>
</dbReference>
<dbReference type="PANTHER" id="PTHR21600">
    <property type="entry name" value="MITOCHONDRIAL RNA PSEUDOURIDINE SYNTHASE"/>
    <property type="match status" value="1"/>
</dbReference>